<evidence type="ECO:0000256" key="7">
    <source>
        <dbReference type="SAM" id="SignalP"/>
    </source>
</evidence>
<evidence type="ECO:0000256" key="4">
    <source>
        <dbReference type="ARBA" id="ARBA00023157"/>
    </source>
</evidence>
<dbReference type="AlphaFoldDB" id="A0A1W0WXS8"/>
<organism evidence="9 10">
    <name type="scientific">Hypsibius exemplaris</name>
    <name type="common">Freshwater tardigrade</name>
    <dbReference type="NCBI Taxonomy" id="2072580"/>
    <lineage>
        <taxon>Eukaryota</taxon>
        <taxon>Metazoa</taxon>
        <taxon>Ecdysozoa</taxon>
        <taxon>Tardigrada</taxon>
        <taxon>Eutardigrada</taxon>
        <taxon>Parachela</taxon>
        <taxon>Hypsibioidea</taxon>
        <taxon>Hypsibiidae</taxon>
        <taxon>Hypsibius</taxon>
    </lineage>
</organism>
<dbReference type="EMBL" id="MTYJ01000034">
    <property type="protein sequence ID" value="OQV20011.1"/>
    <property type="molecule type" value="Genomic_DNA"/>
</dbReference>
<feature type="signal peptide" evidence="7">
    <location>
        <begin position="1"/>
        <end position="17"/>
    </location>
</feature>
<dbReference type="Pfam" id="PF00089">
    <property type="entry name" value="Trypsin"/>
    <property type="match status" value="1"/>
</dbReference>
<evidence type="ECO:0000256" key="1">
    <source>
        <dbReference type="ARBA" id="ARBA00022670"/>
    </source>
</evidence>
<dbReference type="PANTHER" id="PTHR24253">
    <property type="entry name" value="TRANSMEMBRANE PROTEASE SERINE"/>
    <property type="match status" value="1"/>
</dbReference>
<keyword evidence="4" id="KW-1015">Disulfide bond</keyword>
<dbReference type="CDD" id="cd00190">
    <property type="entry name" value="Tryp_SPc"/>
    <property type="match status" value="1"/>
</dbReference>
<keyword evidence="2 5" id="KW-0378">Hydrolase</keyword>
<keyword evidence="1 5" id="KW-0645">Protease</keyword>
<dbReference type="PROSITE" id="PS00135">
    <property type="entry name" value="TRYPSIN_SER"/>
    <property type="match status" value="1"/>
</dbReference>
<evidence type="ECO:0000259" key="8">
    <source>
        <dbReference type="PROSITE" id="PS50240"/>
    </source>
</evidence>
<keyword evidence="3 5" id="KW-0720">Serine protease</keyword>
<sequence>MLDLILIFGVTLLSANAAYLPFEPLSIQTTSHVQSLPFQPLPLSNNHTLSLASKLPARVDEICGKPAVPPNVQRIVGGTVATPHSWPWQVAMTTASGSQICGGSIIDNNWILTAAHCCKAFSESPTPSSFRVRIGSHTLQDVPTLTISKLVVHPKYTDRPAPTNDFCMLKTTQPMVFSKDVSPVCLPTTADGPVGQKCWVTGWGSTAATRSAFMPKMESLNSSSLEEPETISVKATRATATLRQVDVVITDQAKCSRVYSNTITPAMVCAESVGKDSCQGDSGGPFVCADKNGVYKLVGVVSFGNGCAKQGFPGMGADREFVQKIVMPQSHPFVNVCKAMSKNNYNYTYPSDKQVAEELRRQQQPPFDFNDGAFLARQFFGRTFQTKVGNISFDNLGQRIPEILVGYYDSDYDRFVPFMSYKRGQNLCDFEAVLPLKWSYGTWPVPNEPRCGFQGLRCMPGSTRDAIGYAIAGTGILLTVCGAIFFRWFRNYLFETSNYWVLQRRYLYLPGFPTTSRLSLFSCVSLRAE</sequence>
<dbReference type="InterPro" id="IPR018114">
    <property type="entry name" value="TRYPSIN_HIS"/>
</dbReference>
<comment type="caution">
    <text evidence="9">The sequence shown here is derived from an EMBL/GenBank/DDBJ whole genome shotgun (WGS) entry which is preliminary data.</text>
</comment>
<dbReference type="PANTHER" id="PTHR24253:SF176">
    <property type="entry name" value="CORIN, ISOFORM B"/>
    <property type="match status" value="1"/>
</dbReference>
<dbReference type="InterPro" id="IPR009003">
    <property type="entry name" value="Peptidase_S1_PA"/>
</dbReference>
<keyword evidence="10" id="KW-1185">Reference proteome</keyword>
<evidence type="ECO:0000256" key="6">
    <source>
        <dbReference type="SAM" id="Phobius"/>
    </source>
</evidence>
<dbReference type="SUPFAM" id="SSF50494">
    <property type="entry name" value="Trypsin-like serine proteases"/>
    <property type="match status" value="1"/>
</dbReference>
<dbReference type="SMART" id="SM00020">
    <property type="entry name" value="Tryp_SPc"/>
    <property type="match status" value="1"/>
</dbReference>
<dbReference type="InterPro" id="IPR033116">
    <property type="entry name" value="TRYPSIN_SER"/>
</dbReference>
<dbReference type="InterPro" id="IPR001314">
    <property type="entry name" value="Peptidase_S1A"/>
</dbReference>
<feature type="domain" description="Peptidase S1" evidence="8">
    <location>
        <begin position="75"/>
        <end position="356"/>
    </location>
</feature>
<name>A0A1W0WXS8_HYPEX</name>
<evidence type="ECO:0000313" key="10">
    <source>
        <dbReference type="Proteomes" id="UP000192578"/>
    </source>
</evidence>
<keyword evidence="6" id="KW-1133">Transmembrane helix</keyword>
<dbReference type="PROSITE" id="PS00134">
    <property type="entry name" value="TRYPSIN_HIS"/>
    <property type="match status" value="1"/>
</dbReference>
<evidence type="ECO:0000256" key="5">
    <source>
        <dbReference type="RuleBase" id="RU363034"/>
    </source>
</evidence>
<dbReference type="SUPFAM" id="SSF53822">
    <property type="entry name" value="Periplasmic binding protein-like I"/>
    <property type="match status" value="1"/>
</dbReference>
<keyword evidence="6" id="KW-0472">Membrane</keyword>
<evidence type="ECO:0000256" key="3">
    <source>
        <dbReference type="ARBA" id="ARBA00022825"/>
    </source>
</evidence>
<proteinExistence type="predicted"/>
<accession>A0A1W0WXS8</accession>
<reference evidence="10" key="1">
    <citation type="submission" date="2017-01" db="EMBL/GenBank/DDBJ databases">
        <title>Comparative genomics of anhydrobiosis in the tardigrade Hypsibius dujardini.</title>
        <authorList>
            <person name="Yoshida Y."/>
            <person name="Koutsovoulos G."/>
            <person name="Laetsch D."/>
            <person name="Stevens L."/>
            <person name="Kumar S."/>
            <person name="Horikawa D."/>
            <person name="Ishino K."/>
            <person name="Komine S."/>
            <person name="Tomita M."/>
            <person name="Blaxter M."/>
            <person name="Arakawa K."/>
        </authorList>
    </citation>
    <scope>NUCLEOTIDE SEQUENCE [LARGE SCALE GENOMIC DNA]</scope>
    <source>
        <strain evidence="10">Z151</strain>
    </source>
</reference>
<dbReference type="OrthoDB" id="6380398at2759"/>
<dbReference type="PRINTS" id="PR00722">
    <property type="entry name" value="CHYMOTRYPSIN"/>
</dbReference>
<protein>
    <submittedName>
        <fullName evidence="9">Chymotrypsinogen 2</fullName>
    </submittedName>
</protein>
<dbReference type="InterPro" id="IPR043504">
    <property type="entry name" value="Peptidase_S1_PA_chymotrypsin"/>
</dbReference>
<dbReference type="PROSITE" id="PS50240">
    <property type="entry name" value="TRYPSIN_DOM"/>
    <property type="match status" value="1"/>
</dbReference>
<evidence type="ECO:0000256" key="2">
    <source>
        <dbReference type="ARBA" id="ARBA00022801"/>
    </source>
</evidence>
<feature type="chain" id="PRO_5012912888" evidence="7">
    <location>
        <begin position="18"/>
        <end position="529"/>
    </location>
</feature>
<feature type="transmembrane region" description="Helical" evidence="6">
    <location>
        <begin position="466"/>
        <end position="489"/>
    </location>
</feature>
<dbReference type="FunFam" id="2.40.10.10:FF:000118">
    <property type="entry name" value="Chymotrypsinogen A"/>
    <property type="match status" value="1"/>
</dbReference>
<dbReference type="GO" id="GO:0004252">
    <property type="term" value="F:serine-type endopeptidase activity"/>
    <property type="evidence" value="ECO:0007669"/>
    <property type="project" value="InterPro"/>
</dbReference>
<dbReference type="GO" id="GO:0006508">
    <property type="term" value="P:proteolysis"/>
    <property type="evidence" value="ECO:0007669"/>
    <property type="project" value="UniProtKB-KW"/>
</dbReference>
<gene>
    <name evidence="9" type="ORF">BV898_06015</name>
</gene>
<dbReference type="InterPro" id="IPR028082">
    <property type="entry name" value="Peripla_BP_I"/>
</dbReference>
<keyword evidence="7" id="KW-0732">Signal</keyword>
<dbReference type="InterPro" id="IPR001254">
    <property type="entry name" value="Trypsin_dom"/>
</dbReference>
<evidence type="ECO:0000313" key="9">
    <source>
        <dbReference type="EMBL" id="OQV20011.1"/>
    </source>
</evidence>
<dbReference type="Proteomes" id="UP000192578">
    <property type="component" value="Unassembled WGS sequence"/>
</dbReference>
<dbReference type="Gene3D" id="2.40.10.10">
    <property type="entry name" value="Trypsin-like serine proteases"/>
    <property type="match status" value="1"/>
</dbReference>
<keyword evidence="6" id="KW-0812">Transmembrane</keyword>